<gene>
    <name evidence="2" type="ORF">OD750_020135</name>
</gene>
<dbReference type="Proteomes" id="UP001139971">
    <property type="component" value="Unassembled WGS sequence"/>
</dbReference>
<dbReference type="InterPro" id="IPR019239">
    <property type="entry name" value="VapB_antitoxin"/>
</dbReference>
<evidence type="ECO:0000313" key="3">
    <source>
        <dbReference type="Proteomes" id="UP001139971"/>
    </source>
</evidence>
<organism evidence="2 3">
    <name type="scientific">Tahibacter soli</name>
    <dbReference type="NCBI Taxonomy" id="2983605"/>
    <lineage>
        <taxon>Bacteria</taxon>
        <taxon>Pseudomonadati</taxon>
        <taxon>Pseudomonadota</taxon>
        <taxon>Gammaproteobacteria</taxon>
        <taxon>Lysobacterales</taxon>
        <taxon>Rhodanobacteraceae</taxon>
        <taxon>Tahibacter</taxon>
    </lineage>
</organism>
<evidence type="ECO:0000313" key="2">
    <source>
        <dbReference type="EMBL" id="MDC8014862.1"/>
    </source>
</evidence>
<feature type="compositionally biased region" description="Basic residues" evidence="1">
    <location>
        <begin position="56"/>
        <end position="65"/>
    </location>
</feature>
<reference evidence="2" key="1">
    <citation type="submission" date="2023-02" db="EMBL/GenBank/DDBJ databases">
        <title>Tahibacter soli sp. nov. isolated from soil.</title>
        <authorList>
            <person name="Baek J.H."/>
            <person name="Lee J.K."/>
            <person name="Choi D.G."/>
            <person name="Jeon C.O."/>
        </authorList>
    </citation>
    <scope>NUCLEOTIDE SEQUENCE</scope>
    <source>
        <strain evidence="2">BL</strain>
    </source>
</reference>
<sequence length="65" mass="7155">MHTTIVLDDELLARAQALTGLKEQSALVHEALKALVARESGRKLALLGGREPKSTVQRRRRARPA</sequence>
<protein>
    <submittedName>
        <fullName evidence="2">Type II toxin-antitoxin system VapB family antitoxin</fullName>
    </submittedName>
</protein>
<evidence type="ECO:0000256" key="1">
    <source>
        <dbReference type="SAM" id="MobiDB-lite"/>
    </source>
</evidence>
<dbReference type="EMBL" id="JAOVZO020000019">
    <property type="protein sequence ID" value="MDC8014862.1"/>
    <property type="molecule type" value="Genomic_DNA"/>
</dbReference>
<accession>A0A9X4BL18</accession>
<dbReference type="AlphaFoldDB" id="A0A9X4BL18"/>
<feature type="region of interest" description="Disordered" evidence="1">
    <location>
        <begin position="46"/>
        <end position="65"/>
    </location>
</feature>
<name>A0A9X4BL18_9GAMM</name>
<keyword evidence="3" id="KW-1185">Reference proteome</keyword>
<dbReference type="RefSeq" id="WP_263540898.1">
    <property type="nucleotide sequence ID" value="NZ_JAOVZO020000019.1"/>
</dbReference>
<proteinExistence type="predicted"/>
<dbReference type="Pfam" id="PF09957">
    <property type="entry name" value="VapB_antitoxin"/>
    <property type="match status" value="1"/>
</dbReference>
<comment type="caution">
    <text evidence="2">The sequence shown here is derived from an EMBL/GenBank/DDBJ whole genome shotgun (WGS) entry which is preliminary data.</text>
</comment>